<protein>
    <recommendedName>
        <fullName evidence="1">MULE transposase domain-containing protein</fullName>
    </recommendedName>
</protein>
<evidence type="ECO:0000313" key="2">
    <source>
        <dbReference type="EMBL" id="KAK9276140.1"/>
    </source>
</evidence>
<dbReference type="AlphaFoldDB" id="A0AAP0RFR5"/>
<gene>
    <name evidence="2" type="ORF">L1049_005671</name>
</gene>
<evidence type="ECO:0000313" key="3">
    <source>
        <dbReference type="Proteomes" id="UP001415857"/>
    </source>
</evidence>
<accession>A0AAP0RFR5</accession>
<dbReference type="InterPro" id="IPR018289">
    <property type="entry name" value="MULE_transposase_dom"/>
</dbReference>
<sequence length="299" mass="33598">MVLLLCKYRASTTIFCTLSASRFDDLVQFACGTWQCLNAKWITFTYELPESYHADIEEDGDNLDGDEEDINEVGAGVEESFNADSEDDGEEEMYDVGLQYEDDNAAAKKGEFVGVGAECEVNEGYGGFEGPIIDNNDAKDAKLLRTNPRSTIQLLTNTRDGPNAQPVLKRFYVCLHAIKIGFRVGYRPLIRVDGCHLKGPSGMQLLAAVGWDGNDQKYPIANVVVEAETKDAWIWFLRHLFGDIGSPNHYKWCFISDQQKGLLPSFKEVAPTVKHWFCVRHLHSNFSKQHKGKQLKDAM</sequence>
<dbReference type="EMBL" id="JBBPBK010000010">
    <property type="protein sequence ID" value="KAK9276140.1"/>
    <property type="molecule type" value="Genomic_DNA"/>
</dbReference>
<evidence type="ECO:0000259" key="1">
    <source>
        <dbReference type="Pfam" id="PF10551"/>
    </source>
</evidence>
<organism evidence="2 3">
    <name type="scientific">Liquidambar formosana</name>
    <name type="common">Formosan gum</name>
    <dbReference type="NCBI Taxonomy" id="63359"/>
    <lineage>
        <taxon>Eukaryota</taxon>
        <taxon>Viridiplantae</taxon>
        <taxon>Streptophyta</taxon>
        <taxon>Embryophyta</taxon>
        <taxon>Tracheophyta</taxon>
        <taxon>Spermatophyta</taxon>
        <taxon>Magnoliopsida</taxon>
        <taxon>eudicotyledons</taxon>
        <taxon>Gunneridae</taxon>
        <taxon>Pentapetalae</taxon>
        <taxon>Saxifragales</taxon>
        <taxon>Altingiaceae</taxon>
        <taxon>Liquidambar</taxon>
    </lineage>
</organism>
<dbReference type="Pfam" id="PF10551">
    <property type="entry name" value="MULE"/>
    <property type="match status" value="1"/>
</dbReference>
<dbReference type="PANTHER" id="PTHR31973:SF187">
    <property type="entry name" value="MUTATOR TRANSPOSASE MUDRA PROTEIN"/>
    <property type="match status" value="1"/>
</dbReference>
<dbReference type="PANTHER" id="PTHR31973">
    <property type="entry name" value="POLYPROTEIN, PUTATIVE-RELATED"/>
    <property type="match status" value="1"/>
</dbReference>
<reference evidence="2 3" key="1">
    <citation type="journal article" date="2024" name="Plant J.">
        <title>Genome sequences and population genomics reveal climatic adaptation and genomic divergence between two closely related sweetgum species.</title>
        <authorList>
            <person name="Xu W.Q."/>
            <person name="Ren C.Q."/>
            <person name="Zhang X.Y."/>
            <person name="Comes H.P."/>
            <person name="Liu X.H."/>
            <person name="Li Y.G."/>
            <person name="Kettle C.J."/>
            <person name="Jalonen R."/>
            <person name="Gaisberger H."/>
            <person name="Ma Y.Z."/>
            <person name="Qiu Y.X."/>
        </authorList>
    </citation>
    <scope>NUCLEOTIDE SEQUENCE [LARGE SCALE GENOMIC DNA]</scope>
    <source>
        <strain evidence="2">Hangzhou</strain>
    </source>
</reference>
<feature type="domain" description="MULE transposase" evidence="1">
    <location>
        <begin position="190"/>
        <end position="285"/>
    </location>
</feature>
<comment type="caution">
    <text evidence="2">The sequence shown here is derived from an EMBL/GenBank/DDBJ whole genome shotgun (WGS) entry which is preliminary data.</text>
</comment>
<keyword evidence="3" id="KW-1185">Reference proteome</keyword>
<proteinExistence type="predicted"/>
<dbReference type="Proteomes" id="UP001415857">
    <property type="component" value="Unassembled WGS sequence"/>
</dbReference>
<name>A0AAP0RFR5_LIQFO</name>